<dbReference type="EMBL" id="CAJPVI010000002">
    <property type="protein sequence ID" value="CAG2131882.1"/>
    <property type="molecule type" value="Genomic_DNA"/>
</dbReference>
<dbReference type="RefSeq" id="WP_211951730.1">
    <property type="nucleotide sequence ID" value="NZ_CAJPVI010000002.1"/>
</dbReference>
<dbReference type="PANTHER" id="PTHR33990:SF1">
    <property type="entry name" value="PROTEIN YJDN"/>
    <property type="match status" value="1"/>
</dbReference>
<dbReference type="CDD" id="cd06588">
    <property type="entry name" value="PhnB_like"/>
    <property type="match status" value="1"/>
</dbReference>
<feature type="domain" description="PhnB-like" evidence="1">
    <location>
        <begin position="3"/>
        <end position="131"/>
    </location>
</feature>
<sequence>MQVQPYLDFGGRFDEAVAFYGKAVGATVTFVMRYKDAPPDQPVDPAWREKVMHANIQIGETQIMASDGRADIPAPAFSGFSLSVGAVSEAEGARIFEALSEGGQVVMPYQKTFWAAGFGLLVDRFGMSWMINCEH</sequence>
<dbReference type="PANTHER" id="PTHR33990">
    <property type="entry name" value="PROTEIN YJDN-RELATED"/>
    <property type="match status" value="1"/>
</dbReference>
<evidence type="ECO:0000259" key="1">
    <source>
        <dbReference type="Pfam" id="PF06983"/>
    </source>
</evidence>
<protein>
    <recommendedName>
        <fullName evidence="1">PhnB-like domain-containing protein</fullName>
    </recommendedName>
</protein>
<organism evidence="2 3">
    <name type="scientific">Cupriavidus numazuensis</name>
    <dbReference type="NCBI Taxonomy" id="221992"/>
    <lineage>
        <taxon>Bacteria</taxon>
        <taxon>Pseudomonadati</taxon>
        <taxon>Pseudomonadota</taxon>
        <taxon>Betaproteobacteria</taxon>
        <taxon>Burkholderiales</taxon>
        <taxon>Burkholderiaceae</taxon>
        <taxon>Cupriavidus</taxon>
    </lineage>
</organism>
<name>A0ABM8TAK6_9BURK</name>
<reference evidence="2 3" key="1">
    <citation type="submission" date="2021-03" db="EMBL/GenBank/DDBJ databases">
        <authorList>
            <person name="Peeters C."/>
        </authorList>
    </citation>
    <scope>NUCLEOTIDE SEQUENCE [LARGE SCALE GENOMIC DNA]</scope>
    <source>
        <strain evidence="2 3">LMG 26411</strain>
    </source>
</reference>
<evidence type="ECO:0000313" key="2">
    <source>
        <dbReference type="EMBL" id="CAG2131882.1"/>
    </source>
</evidence>
<comment type="caution">
    <text evidence="2">The sequence shown here is derived from an EMBL/GenBank/DDBJ whole genome shotgun (WGS) entry which is preliminary data.</text>
</comment>
<dbReference type="InterPro" id="IPR029068">
    <property type="entry name" value="Glyas_Bleomycin-R_OHBP_Dase"/>
</dbReference>
<gene>
    <name evidence="2" type="ORF">LMG26411_00501</name>
</gene>
<dbReference type="Pfam" id="PF06983">
    <property type="entry name" value="3-dmu-9_3-mt"/>
    <property type="match status" value="1"/>
</dbReference>
<dbReference type="Gene3D" id="3.10.180.10">
    <property type="entry name" value="2,3-Dihydroxybiphenyl 1,2-Dioxygenase, domain 1"/>
    <property type="match status" value="1"/>
</dbReference>
<dbReference type="SUPFAM" id="SSF54593">
    <property type="entry name" value="Glyoxalase/Bleomycin resistance protein/Dihydroxybiphenyl dioxygenase"/>
    <property type="match status" value="1"/>
</dbReference>
<keyword evidence="3" id="KW-1185">Reference proteome</keyword>
<evidence type="ECO:0000313" key="3">
    <source>
        <dbReference type="Proteomes" id="UP000672657"/>
    </source>
</evidence>
<dbReference type="Proteomes" id="UP000672657">
    <property type="component" value="Unassembled WGS sequence"/>
</dbReference>
<accession>A0ABM8TAK6</accession>
<dbReference type="InterPro" id="IPR028973">
    <property type="entry name" value="PhnB-like"/>
</dbReference>
<proteinExistence type="predicted"/>